<dbReference type="GO" id="GO:0016020">
    <property type="term" value="C:membrane"/>
    <property type="evidence" value="ECO:0007669"/>
    <property type="project" value="UniProtKB-SubCell"/>
</dbReference>
<dbReference type="PANTHER" id="PTHR21016">
    <property type="entry name" value="BETA-AMYLOID BINDING PROTEIN-RELATED"/>
    <property type="match status" value="1"/>
</dbReference>
<evidence type="ECO:0000256" key="4">
    <source>
        <dbReference type="ARBA" id="ARBA00023136"/>
    </source>
</evidence>
<keyword evidence="2 5" id="KW-0812">Transmembrane</keyword>
<evidence type="ECO:0000259" key="7">
    <source>
        <dbReference type="Pfam" id="PF13240"/>
    </source>
</evidence>
<protein>
    <submittedName>
        <fullName evidence="8">TM2 domain-containing protein</fullName>
    </submittedName>
</protein>
<evidence type="ECO:0000256" key="2">
    <source>
        <dbReference type="ARBA" id="ARBA00022692"/>
    </source>
</evidence>
<evidence type="ECO:0000259" key="6">
    <source>
        <dbReference type="Pfam" id="PF05154"/>
    </source>
</evidence>
<reference evidence="8" key="1">
    <citation type="submission" date="2020-10" db="EMBL/GenBank/DDBJ databases">
        <authorList>
            <person name="Gilroy R."/>
        </authorList>
    </citation>
    <scope>NUCLEOTIDE SEQUENCE</scope>
    <source>
        <strain evidence="8">1383</strain>
    </source>
</reference>
<evidence type="ECO:0000256" key="3">
    <source>
        <dbReference type="ARBA" id="ARBA00022989"/>
    </source>
</evidence>
<dbReference type="InterPro" id="IPR026870">
    <property type="entry name" value="Zinc_ribbon_dom"/>
</dbReference>
<dbReference type="Proteomes" id="UP000824161">
    <property type="component" value="Unassembled WGS sequence"/>
</dbReference>
<comment type="subcellular location">
    <subcellularLocation>
        <location evidence="1">Membrane</location>
        <topology evidence="1">Multi-pass membrane protein</topology>
    </subcellularLocation>
</comment>
<feature type="domain" description="TM2" evidence="6">
    <location>
        <begin position="36"/>
        <end position="80"/>
    </location>
</feature>
<dbReference type="EMBL" id="DVLY01000054">
    <property type="protein sequence ID" value="HIT97660.1"/>
    <property type="molecule type" value="Genomic_DNA"/>
</dbReference>
<feature type="transmembrane region" description="Helical" evidence="5">
    <location>
        <begin position="69"/>
        <end position="102"/>
    </location>
</feature>
<organism evidence="8 9">
    <name type="scientific">Candidatus Merdimorpha stercoravium</name>
    <dbReference type="NCBI Taxonomy" id="2840863"/>
    <lineage>
        <taxon>Bacteria</taxon>
        <taxon>Pseudomonadati</taxon>
        <taxon>Bacteroidota</taxon>
        <taxon>Flavobacteriia</taxon>
        <taxon>Flavobacteriales</taxon>
        <taxon>Candidatus Merdimorpha</taxon>
    </lineage>
</organism>
<name>A0A9D1H8L7_9FLAO</name>
<dbReference type="Pfam" id="PF05154">
    <property type="entry name" value="TM2"/>
    <property type="match status" value="1"/>
</dbReference>
<evidence type="ECO:0000313" key="9">
    <source>
        <dbReference type="Proteomes" id="UP000824161"/>
    </source>
</evidence>
<evidence type="ECO:0000313" key="8">
    <source>
        <dbReference type="EMBL" id="HIT97660.1"/>
    </source>
</evidence>
<feature type="domain" description="Zinc-ribbon" evidence="7">
    <location>
        <begin position="2"/>
        <end position="21"/>
    </location>
</feature>
<sequence length="115" mass="12095">MYCKNCGAEIPDNAVICVKCGVSVVPIEQAAKSPCSFVGALLLCFFLGGFGAHRFYVGKTGTAIAQLLMTIIGVVLSLILVGYFLVAAVGIWVLVDLIMIIIGSFTDKNGLPVKP</sequence>
<proteinExistence type="predicted"/>
<reference evidence="8" key="2">
    <citation type="journal article" date="2021" name="PeerJ">
        <title>Extensive microbial diversity within the chicken gut microbiome revealed by metagenomics and culture.</title>
        <authorList>
            <person name="Gilroy R."/>
            <person name="Ravi A."/>
            <person name="Getino M."/>
            <person name="Pursley I."/>
            <person name="Horton D.L."/>
            <person name="Alikhan N.F."/>
            <person name="Baker D."/>
            <person name="Gharbi K."/>
            <person name="Hall N."/>
            <person name="Watson M."/>
            <person name="Adriaenssens E.M."/>
            <person name="Foster-Nyarko E."/>
            <person name="Jarju S."/>
            <person name="Secka A."/>
            <person name="Antonio M."/>
            <person name="Oren A."/>
            <person name="Chaudhuri R.R."/>
            <person name="La Ragione R."/>
            <person name="Hildebrand F."/>
            <person name="Pallen M.J."/>
        </authorList>
    </citation>
    <scope>NUCLEOTIDE SEQUENCE</scope>
    <source>
        <strain evidence="8">1383</strain>
    </source>
</reference>
<evidence type="ECO:0000256" key="5">
    <source>
        <dbReference type="SAM" id="Phobius"/>
    </source>
</evidence>
<dbReference type="InterPro" id="IPR007829">
    <property type="entry name" value="TM2"/>
</dbReference>
<dbReference type="InterPro" id="IPR050932">
    <property type="entry name" value="TM2D1-3-like"/>
</dbReference>
<gene>
    <name evidence="8" type="ORF">IAC44_02355</name>
</gene>
<comment type="caution">
    <text evidence="8">The sequence shown here is derived from an EMBL/GenBank/DDBJ whole genome shotgun (WGS) entry which is preliminary data.</text>
</comment>
<feature type="transmembrane region" description="Helical" evidence="5">
    <location>
        <begin position="37"/>
        <end position="57"/>
    </location>
</feature>
<dbReference type="PANTHER" id="PTHR21016:SF25">
    <property type="entry name" value="TM2 DOMAIN-CONTAINING PROTEIN DDB_G0277895-RELATED"/>
    <property type="match status" value="1"/>
</dbReference>
<keyword evidence="4 5" id="KW-0472">Membrane</keyword>
<keyword evidence="3 5" id="KW-1133">Transmembrane helix</keyword>
<evidence type="ECO:0000256" key="1">
    <source>
        <dbReference type="ARBA" id="ARBA00004141"/>
    </source>
</evidence>
<dbReference type="Pfam" id="PF13240">
    <property type="entry name" value="Zn_Ribbon_1"/>
    <property type="match status" value="1"/>
</dbReference>
<accession>A0A9D1H8L7</accession>
<dbReference type="AlphaFoldDB" id="A0A9D1H8L7"/>